<evidence type="ECO:0000313" key="3">
    <source>
        <dbReference type="EMBL" id="CAK9051837.1"/>
    </source>
</evidence>
<name>A0ABP0MK31_9DINO</name>
<feature type="transmembrane region" description="Helical" evidence="2">
    <location>
        <begin position="939"/>
        <end position="967"/>
    </location>
</feature>
<evidence type="ECO:0000256" key="2">
    <source>
        <dbReference type="SAM" id="Phobius"/>
    </source>
</evidence>
<feature type="transmembrane region" description="Helical" evidence="2">
    <location>
        <begin position="979"/>
        <end position="996"/>
    </location>
</feature>
<dbReference type="PROSITE" id="PS51450">
    <property type="entry name" value="LRR"/>
    <property type="match status" value="2"/>
</dbReference>
<protein>
    <submittedName>
        <fullName evidence="3">Probable inactive leucine-rich repeat receptor kinase XIAO</fullName>
    </submittedName>
</protein>
<organism evidence="3 4">
    <name type="scientific">Durusdinium trenchii</name>
    <dbReference type="NCBI Taxonomy" id="1381693"/>
    <lineage>
        <taxon>Eukaryota</taxon>
        <taxon>Sar</taxon>
        <taxon>Alveolata</taxon>
        <taxon>Dinophyceae</taxon>
        <taxon>Suessiales</taxon>
        <taxon>Symbiodiniaceae</taxon>
        <taxon>Durusdinium</taxon>
    </lineage>
</organism>
<feature type="region of interest" description="Disordered" evidence="1">
    <location>
        <begin position="480"/>
        <end position="567"/>
    </location>
</feature>
<feature type="transmembrane region" description="Helical" evidence="2">
    <location>
        <begin position="762"/>
        <end position="783"/>
    </location>
</feature>
<dbReference type="InterPro" id="IPR032675">
    <property type="entry name" value="LRR_dom_sf"/>
</dbReference>
<keyword evidence="3" id="KW-0418">Kinase</keyword>
<accession>A0ABP0MK31</accession>
<dbReference type="InterPro" id="IPR009030">
    <property type="entry name" value="Growth_fac_rcpt_cys_sf"/>
</dbReference>
<reference evidence="3 4" key="1">
    <citation type="submission" date="2024-02" db="EMBL/GenBank/DDBJ databases">
        <authorList>
            <person name="Chen Y."/>
            <person name="Shah S."/>
            <person name="Dougan E. K."/>
            <person name="Thang M."/>
            <person name="Chan C."/>
        </authorList>
    </citation>
    <scope>NUCLEOTIDE SEQUENCE [LARGE SCALE GENOMIC DNA]</scope>
</reference>
<dbReference type="Gene3D" id="2.10.50.10">
    <property type="entry name" value="Tumor Necrosis Factor Receptor, subunit A, domain 2"/>
    <property type="match status" value="2"/>
</dbReference>
<gene>
    <name evidence="3" type="ORF">SCF082_LOCUS28426</name>
</gene>
<proteinExistence type="predicted"/>
<keyword evidence="2" id="KW-1133">Transmembrane helix</keyword>
<sequence length="1609" mass="175469">MELQSSGQVSGSQLNITTGELLDSLMYTRITRLIAANCALNGKVPLPWSRTLDASLHVLDLSHNRLDAVIADSWLPKIRLDLSHNAHPLRVSAEVIRRAIKSGMELWLTRTELANPDEVMGLWQTELGPQEAWTPRPSQGFECQDLSNPNLRVTPELFLPEQMCSCSPGFFGKGADCQQCPNGTYSAGRNSSQCTKCPEGSRSSAGSTAVSQCVCPFGSPEEASEGASRCRCDAHQALISEQRCIPCSELHLLCETPGHVAKDAPLEDGFLRLEVPSEEIFQCLDVKHCQSSSCIAMLCACLVKKEPEQRLEILRNDGPLRMVYLNLKSRMQTFLQRQRSAPPRPLPDDRLVSQLFSDPANHSAQFRAVAFPPDGTPVLNPPWSMLELQTIASRVPCRSTNRSANAHAVTLPFVNPTACSQPMLVVPAMNASAMFNFGRQQSEDIGLQVFPRQRRPLEALLDRAVSHQGQPATMLALADAPAQPAQPQAALPQAAEETVCSPNMSGGQQTRSSADAVQRLKEARRGNGSKSDAMKRPAASSNPKLPKKSFPMKRPAAASSAIAQPKQQVSSATSAGAVGSASAAHAAVGGSWTFTAPDLLRNTDGGAKLERFGMQSGEVLMAPFSSACLRLCLAHGLVPRTPVLNLEQIMDSDYIKSGFCFTHFTNLFLRILQFALLQGDLVLSLLEVLQFTSTEVQNFLALECICVGLKILTVLFIGGASGSAQLLGCQEVDGAGVPLKHFAFRPLFPQQRCSEAPWVDRIGWTTAFCYGVLILCFLGFLFAKQNVVMRRVKAAMVYTTCNAGKVVVHMQGLTTEQSSKDWDAMLAKRLVCGAAAYVAVRVKGQAVVELQEAKNAVMIVTPIAKDVVGTSESLGEVESLVFGSDTEELEALQWHFMAQMLMERSILEQKEDRVMLGAKQLFCKYAKCENVWMEVCIKVMAAALVSVVAVNNLWLSVAITLGMALVIGLTRPFVQPQLNVLQTACFACLAVAAVGFRHHVALARLALAVPFGLLLVQLRHPDSPEMLALRLQQDRPDRTWNCRRVKNKGGVLRGERRQEPTAALGKLEATCEGERRERLREGLRGVGLIGEGNPCEWTGIECIDGCSVRRIESREASGNVASFVNMTSLEALLLPHTQVSGDLSSLQHLTSLRWLDLSHTQVSGDILFLRNLTHLMGLHLSQTEVSGDISSLQNTSLWRLDLSHTQVSGDLSSLQNLTQLRFRLDLSRTNVSGNLAALRDLAKLQDLRLAQLPVQGDVAALQYLAKLELADLSGTLVSGFLEGSCKKDYCQKLRDLNVADTKVGIGNPLLMFASIGWAALQTLNVSGSQLNLTTQELLEPLKFTRITRLLAANCALHGSVPSLKGWPFGRTLSGSLQVLDLSHNRMDAVSADSWLPKIRLDLSHNAHPLRVSAEVLRRVIKSGMELWLTRTELANRDEVMGLWQTELSPQEAWTPRPSQGFECQDLSNPNLRVTPELFLPEQMCSCSPGFFGKGADCQQCPNGTYSAGRNSSHCTKCPEGSRSLAGSTAVSQCVCPFGSPEETSEGTSRCRCDAHQALISQQLCIPCNELHLLCETSGHVAKDAPLEDGFLRLEVPSEEIFQCLDAKHC</sequence>
<keyword evidence="4" id="KW-1185">Reference proteome</keyword>
<comment type="caution">
    <text evidence="3">The sequence shown here is derived from an EMBL/GenBank/DDBJ whole genome shotgun (WGS) entry which is preliminary data.</text>
</comment>
<dbReference type="InterPro" id="IPR001611">
    <property type="entry name" value="Leu-rich_rpt"/>
</dbReference>
<dbReference type="SUPFAM" id="SSF57184">
    <property type="entry name" value="Growth factor receptor domain"/>
    <property type="match status" value="2"/>
</dbReference>
<keyword evidence="2" id="KW-0472">Membrane</keyword>
<keyword evidence="3" id="KW-0675">Receptor</keyword>
<dbReference type="PANTHER" id="PTHR48057">
    <property type="entry name" value="LEUCINE-RICH REPEAT SERINE/THREONINE-PROTEIN KINASE 1"/>
    <property type="match status" value="1"/>
</dbReference>
<dbReference type="Proteomes" id="UP001642464">
    <property type="component" value="Unassembled WGS sequence"/>
</dbReference>
<keyword evidence="3" id="KW-0808">Transferase</keyword>
<dbReference type="Gene3D" id="3.80.10.10">
    <property type="entry name" value="Ribonuclease Inhibitor"/>
    <property type="match status" value="1"/>
</dbReference>
<evidence type="ECO:0000313" key="4">
    <source>
        <dbReference type="Proteomes" id="UP001642464"/>
    </source>
</evidence>
<feature type="transmembrane region" description="Helical" evidence="2">
    <location>
        <begin position="1001"/>
        <end position="1018"/>
    </location>
</feature>
<dbReference type="GO" id="GO:0016301">
    <property type="term" value="F:kinase activity"/>
    <property type="evidence" value="ECO:0007669"/>
    <property type="project" value="UniProtKB-KW"/>
</dbReference>
<feature type="compositionally biased region" description="Polar residues" evidence="1">
    <location>
        <begin position="500"/>
        <end position="515"/>
    </location>
</feature>
<dbReference type="InterPro" id="IPR052595">
    <property type="entry name" value="LRRC69/RLP"/>
</dbReference>
<dbReference type="EMBL" id="CAXAMM010022359">
    <property type="protein sequence ID" value="CAK9051837.1"/>
    <property type="molecule type" value="Genomic_DNA"/>
</dbReference>
<keyword evidence="2" id="KW-0812">Transmembrane</keyword>
<dbReference type="SMART" id="SM01411">
    <property type="entry name" value="Ephrin_rec_like"/>
    <property type="match status" value="2"/>
</dbReference>
<dbReference type="SUPFAM" id="SSF52058">
    <property type="entry name" value="L domain-like"/>
    <property type="match status" value="1"/>
</dbReference>
<dbReference type="CDD" id="cd00185">
    <property type="entry name" value="TNFRSF"/>
    <property type="match status" value="2"/>
</dbReference>
<evidence type="ECO:0000256" key="1">
    <source>
        <dbReference type="SAM" id="MobiDB-lite"/>
    </source>
</evidence>
<feature type="compositionally biased region" description="Low complexity" evidence="1">
    <location>
        <begin position="480"/>
        <end position="495"/>
    </location>
</feature>